<keyword evidence="7" id="KW-0805">Transcription regulation</keyword>
<dbReference type="GO" id="GO:0005634">
    <property type="term" value="C:nucleus"/>
    <property type="evidence" value="ECO:0007669"/>
    <property type="project" value="UniProtKB-SubCell"/>
</dbReference>
<keyword evidence="11 13" id="KW-0539">Nucleus</keyword>
<evidence type="ECO:0000256" key="4">
    <source>
        <dbReference type="ARBA" id="ARBA00022737"/>
    </source>
</evidence>
<evidence type="ECO:0000256" key="7">
    <source>
        <dbReference type="ARBA" id="ARBA00023015"/>
    </source>
</evidence>
<dbReference type="CDD" id="cd00086">
    <property type="entry name" value="homeodomain"/>
    <property type="match status" value="3"/>
</dbReference>
<feature type="domain" description="Homeobox" evidence="16">
    <location>
        <begin position="968"/>
        <end position="1028"/>
    </location>
</feature>
<dbReference type="PROSITE" id="PS00027">
    <property type="entry name" value="HOMEOBOX_1"/>
    <property type="match status" value="1"/>
</dbReference>
<keyword evidence="3" id="KW-0479">Metal-binding</keyword>
<feature type="domain" description="C2H2-type" evidence="17">
    <location>
        <begin position="81"/>
        <end position="108"/>
    </location>
</feature>
<dbReference type="GO" id="GO:0008270">
    <property type="term" value="F:zinc ion binding"/>
    <property type="evidence" value="ECO:0007669"/>
    <property type="project" value="UniProtKB-KW"/>
</dbReference>
<keyword evidence="10" id="KW-0804">Transcription</keyword>
<feature type="region of interest" description="Disordered" evidence="15">
    <location>
        <begin position="394"/>
        <end position="432"/>
    </location>
</feature>
<dbReference type="InterPro" id="IPR009057">
    <property type="entry name" value="Homeodomain-like_sf"/>
</dbReference>
<dbReference type="SMART" id="SM00355">
    <property type="entry name" value="ZnF_C2H2"/>
    <property type="match status" value="12"/>
</dbReference>
<feature type="DNA-binding region" description="Homeobox" evidence="13">
    <location>
        <begin position="481"/>
        <end position="540"/>
    </location>
</feature>
<evidence type="ECO:0000256" key="5">
    <source>
        <dbReference type="ARBA" id="ARBA00022771"/>
    </source>
</evidence>
<dbReference type="PANTHER" id="PTHR45891">
    <property type="entry name" value="ZINC FINGER HOMEOBOX PROTEIN"/>
    <property type="match status" value="1"/>
</dbReference>
<dbReference type="InterPro" id="IPR003604">
    <property type="entry name" value="Matrin/U1-like-C_Znf_C2H2"/>
</dbReference>
<name>A0AAF3F1L5_9BILA</name>
<dbReference type="FunFam" id="1.10.10.60:FF:000064">
    <property type="entry name" value="Zinc finger homeobox protein 4"/>
    <property type="match status" value="1"/>
</dbReference>
<keyword evidence="6" id="KW-0862">Zinc</keyword>
<evidence type="ECO:0000256" key="15">
    <source>
        <dbReference type="SAM" id="MobiDB-lite"/>
    </source>
</evidence>
<dbReference type="FunFam" id="1.10.10.60:FF:000527">
    <property type="entry name" value="Zinc Finger and Homeobox"/>
    <property type="match status" value="1"/>
</dbReference>
<dbReference type="Gene3D" id="3.30.160.60">
    <property type="entry name" value="Classic Zinc Finger"/>
    <property type="match status" value="3"/>
</dbReference>
<dbReference type="GO" id="GO:0000978">
    <property type="term" value="F:RNA polymerase II cis-regulatory region sequence-specific DNA binding"/>
    <property type="evidence" value="ECO:0007669"/>
    <property type="project" value="TreeGrafter"/>
</dbReference>
<feature type="domain" description="Homeobox" evidence="16">
    <location>
        <begin position="479"/>
        <end position="539"/>
    </location>
</feature>
<keyword evidence="9 13" id="KW-0371">Homeobox</keyword>
<proteinExistence type="inferred from homology"/>
<evidence type="ECO:0000256" key="14">
    <source>
        <dbReference type="RuleBase" id="RU000682"/>
    </source>
</evidence>
<feature type="domain" description="Homeobox" evidence="16">
    <location>
        <begin position="660"/>
        <end position="720"/>
    </location>
</feature>
<dbReference type="Proteomes" id="UP000887575">
    <property type="component" value="Unassembled WGS sequence"/>
</dbReference>
<feature type="compositionally biased region" description="Basic and acidic residues" evidence="15">
    <location>
        <begin position="412"/>
        <end position="432"/>
    </location>
</feature>
<dbReference type="SMART" id="SM00451">
    <property type="entry name" value="ZnF_U1"/>
    <property type="match status" value="4"/>
</dbReference>
<evidence type="ECO:0000256" key="8">
    <source>
        <dbReference type="ARBA" id="ARBA00023125"/>
    </source>
</evidence>
<feature type="DNA-binding region" description="Homeobox" evidence="13">
    <location>
        <begin position="970"/>
        <end position="1029"/>
    </location>
</feature>
<protein>
    <submittedName>
        <fullName evidence="19">Uncharacterized protein</fullName>
    </submittedName>
</protein>
<dbReference type="Gene3D" id="1.10.10.60">
    <property type="entry name" value="Homeodomain-like"/>
    <property type="match status" value="3"/>
</dbReference>
<organism evidence="18 19">
    <name type="scientific">Mesorhabditis belari</name>
    <dbReference type="NCBI Taxonomy" id="2138241"/>
    <lineage>
        <taxon>Eukaryota</taxon>
        <taxon>Metazoa</taxon>
        <taxon>Ecdysozoa</taxon>
        <taxon>Nematoda</taxon>
        <taxon>Chromadorea</taxon>
        <taxon>Rhabditida</taxon>
        <taxon>Rhabditina</taxon>
        <taxon>Rhabditomorpha</taxon>
        <taxon>Rhabditoidea</taxon>
        <taxon>Rhabditidae</taxon>
        <taxon>Mesorhabditinae</taxon>
        <taxon>Mesorhabditis</taxon>
    </lineage>
</organism>
<dbReference type="Pfam" id="PF00046">
    <property type="entry name" value="Homeodomain"/>
    <property type="match status" value="3"/>
</dbReference>
<keyword evidence="8 13" id="KW-0238">DNA-binding</keyword>
<reference evidence="19" key="1">
    <citation type="submission" date="2024-02" db="UniProtKB">
        <authorList>
            <consortium name="WormBaseParasite"/>
        </authorList>
    </citation>
    <scope>IDENTIFICATION</scope>
</reference>
<evidence type="ECO:0000256" key="9">
    <source>
        <dbReference type="ARBA" id="ARBA00023155"/>
    </source>
</evidence>
<dbReference type="SUPFAM" id="SSF57667">
    <property type="entry name" value="beta-beta-alpha zinc fingers"/>
    <property type="match status" value="2"/>
</dbReference>
<comment type="subcellular location">
    <subcellularLocation>
        <location evidence="1 13 14">Nucleus</location>
    </subcellularLocation>
</comment>
<dbReference type="InterPro" id="IPR013087">
    <property type="entry name" value="Znf_C2H2_type"/>
</dbReference>
<evidence type="ECO:0000256" key="6">
    <source>
        <dbReference type="ARBA" id="ARBA00022833"/>
    </source>
</evidence>
<dbReference type="InterPro" id="IPR036236">
    <property type="entry name" value="Znf_C2H2_sf"/>
</dbReference>
<keyword evidence="4" id="KW-0677">Repeat</keyword>
<dbReference type="SUPFAM" id="SSF46689">
    <property type="entry name" value="Homeodomain-like"/>
    <property type="match status" value="3"/>
</dbReference>
<dbReference type="PROSITE" id="PS00028">
    <property type="entry name" value="ZINC_FINGER_C2H2_1"/>
    <property type="match status" value="7"/>
</dbReference>
<evidence type="ECO:0000256" key="13">
    <source>
        <dbReference type="PROSITE-ProRule" id="PRU00108"/>
    </source>
</evidence>
<evidence type="ECO:0000256" key="12">
    <source>
        <dbReference type="PROSITE-ProRule" id="PRU00042"/>
    </source>
</evidence>
<evidence type="ECO:0000313" key="19">
    <source>
        <dbReference type="WBParaSite" id="MBELARI_LOCUS20417"/>
    </source>
</evidence>
<evidence type="ECO:0000256" key="10">
    <source>
        <dbReference type="ARBA" id="ARBA00023163"/>
    </source>
</evidence>
<dbReference type="PROSITE" id="PS50071">
    <property type="entry name" value="HOMEOBOX_2"/>
    <property type="match status" value="3"/>
</dbReference>
<sequence length="1285" mass="143010">MDEEQAYACAACSFTAKEERDLEEHSKVHELGEQCPLCNERPPVLNLHLIQEHKIAEAAVERLLAVHKADILPVAGDQFAFRCPSCPLAFKNETGLQQHSLSHVFKGQHACPFCGQAGESADALIDHMNKEHPEEERKLYCELCVEQFADKTQMLAHLNSVQHLHKAKRHLEQGGIDLNNQLQSLTSPLSPIERKPFRCNLCKLSYGQGATLDIHLRSVAHQSRIAKISELIQSAEVDASKPLTEQPSGPLQKTIAEVAQAKEEEAAQQAASNPMAMFNNILNMAQLFNMKPGLLPSTSTLDDDETAPKSVATLRKMIDAIGVEEFPDSMNLLLQRLDDLSDDYVSDLVKGDCETCFQSFTSILTLKAHYEDTHEMNIPMSVLENFVTRLSKAVDEAGEESNPGSGDGSRSVSRDNSEPPEKKSRGENDVHLGDQTAQMALLNMMQGFPFLQPNPFMPMDGFFNPLLAQQMAALQAASSPAKRARTRITDDQLKVLRQYFDINNSPTEAQIKDMSVKTMLPEKVIKHWFRNTLFKERQRDKDSPYNFSVPPQMSIDLDTYEKTGEAKVVSLTPEQTNGATTPTSSTNSVEKEFKQEVKLELKEPKPPATLQALPEPPNLAALIGNLQQQNPFSFMADKEAFSSLLAGAMPGLAQVQQPTAGRRANRTRFTDYQLRTLQQFFDKQAYPKDDDLELLSKKLQLSPRVIVVWFQNARQKARKIYENQPNAENSERFVRTPGCNFQCKRCSLVFQRYYELIQHQQKKCYKDDCQAQLQDNKGVEGHLTEAEKEQLACNQETPAPESPALPDPAELLKLLGQGKSSTEALLKMCESARIPITPGNPLPTPSSSSTPSNFHKRCPFCCLLFRSRQSLLEHLPTKHNLQMQRVPVDVDLLPNADDVPSLSSTLLSGDGSAPLDLSSNGSHERNESLSVSPFLGAGSDVDDACEDIFSALAQQSMHSSQGDSRSPANNKRYRTHLTPIQVHVMKCIFTEYKTPSMAECDKLGREIGLHKRVVQVWFQNARAKERKTRMQNGQDEEVSRPLPRSCTYCSIEFSPTVSLQDHVFSPPHLTMLRSLHKGDDADVRPTDENGLRSRAPIVRDSSPKKAAAPLNPQEFPFNLLNFGIQPGTLPMLYDPTVMGTPIPLLQIPETVMQQISTDLSEGRSSTKFTQDGLTFDALVSGLAEEDAKCAAPKNSEVGWACPRCTNVFQQETLLAAHQRSICSRSEGHLTLVQTHYECLACGTHFGTQQDFKAHLSTDEHRIAKAILFPAVSSKNTSNTSPLESF</sequence>
<evidence type="ECO:0000256" key="2">
    <source>
        <dbReference type="ARBA" id="ARBA00009867"/>
    </source>
</evidence>
<evidence type="ECO:0000313" key="18">
    <source>
        <dbReference type="Proteomes" id="UP000887575"/>
    </source>
</evidence>
<dbReference type="InterPro" id="IPR017970">
    <property type="entry name" value="Homeobox_CS"/>
</dbReference>
<evidence type="ECO:0000256" key="11">
    <source>
        <dbReference type="ARBA" id="ARBA00023242"/>
    </source>
</evidence>
<keyword evidence="18" id="KW-1185">Reference proteome</keyword>
<evidence type="ECO:0000256" key="3">
    <source>
        <dbReference type="ARBA" id="ARBA00022723"/>
    </source>
</evidence>
<dbReference type="FunFam" id="1.10.10.60:FF:000080">
    <property type="entry name" value="Zinc finger homeobox protein 2"/>
    <property type="match status" value="1"/>
</dbReference>
<feature type="domain" description="C2H2-type" evidence="17">
    <location>
        <begin position="351"/>
        <end position="379"/>
    </location>
</feature>
<dbReference type="PANTHER" id="PTHR45891:SF3">
    <property type="entry name" value="ZINC FINGER PROTEIN 2"/>
    <property type="match status" value="1"/>
</dbReference>
<keyword evidence="5 12" id="KW-0863">Zinc-finger</keyword>
<comment type="similarity">
    <text evidence="2">Belongs to the delta-EF1/ZFH-1 C2H2-type zinc-finger family.</text>
</comment>
<dbReference type="InterPro" id="IPR008598">
    <property type="entry name" value="Di19_Zn-bd"/>
</dbReference>
<dbReference type="Pfam" id="PF05605">
    <property type="entry name" value="zf-Di19"/>
    <property type="match status" value="1"/>
</dbReference>
<feature type="DNA-binding region" description="Homeobox" evidence="13">
    <location>
        <begin position="662"/>
        <end position="721"/>
    </location>
</feature>
<dbReference type="SMART" id="SM00389">
    <property type="entry name" value="HOX"/>
    <property type="match status" value="3"/>
</dbReference>
<evidence type="ECO:0000259" key="16">
    <source>
        <dbReference type="PROSITE" id="PS50071"/>
    </source>
</evidence>
<dbReference type="PROSITE" id="PS50157">
    <property type="entry name" value="ZINC_FINGER_C2H2_2"/>
    <property type="match status" value="3"/>
</dbReference>
<dbReference type="InterPro" id="IPR001356">
    <property type="entry name" value="HD"/>
</dbReference>
<evidence type="ECO:0000256" key="1">
    <source>
        <dbReference type="ARBA" id="ARBA00004123"/>
    </source>
</evidence>
<dbReference type="GO" id="GO:0000981">
    <property type="term" value="F:DNA-binding transcription factor activity, RNA polymerase II-specific"/>
    <property type="evidence" value="ECO:0007669"/>
    <property type="project" value="InterPro"/>
</dbReference>
<accession>A0AAF3F1L5</accession>
<dbReference type="InterPro" id="IPR051968">
    <property type="entry name" value="ZnFinger_Homeobox_TR"/>
</dbReference>
<dbReference type="WBParaSite" id="MBELARI_LOCUS20417">
    <property type="protein sequence ID" value="MBELARI_LOCUS20417"/>
    <property type="gene ID" value="MBELARI_LOCUS20417"/>
</dbReference>
<feature type="domain" description="C2H2-type" evidence="17">
    <location>
        <begin position="1236"/>
        <end position="1265"/>
    </location>
</feature>
<evidence type="ECO:0000259" key="17">
    <source>
        <dbReference type="PROSITE" id="PS50157"/>
    </source>
</evidence>